<gene>
    <name evidence="1" type="ORF">OnM2_033062</name>
</gene>
<dbReference type="OrthoDB" id="3599109at2759"/>
<organism evidence="1 2">
    <name type="scientific">Erysiphe neolycopersici</name>
    <dbReference type="NCBI Taxonomy" id="212602"/>
    <lineage>
        <taxon>Eukaryota</taxon>
        <taxon>Fungi</taxon>
        <taxon>Dikarya</taxon>
        <taxon>Ascomycota</taxon>
        <taxon>Pezizomycotina</taxon>
        <taxon>Leotiomycetes</taxon>
        <taxon>Erysiphales</taxon>
        <taxon>Erysiphaceae</taxon>
        <taxon>Erysiphe</taxon>
    </lineage>
</organism>
<comment type="caution">
    <text evidence="1">The sequence shown here is derived from an EMBL/GenBank/DDBJ whole genome shotgun (WGS) entry which is preliminary data.</text>
</comment>
<evidence type="ECO:0000313" key="2">
    <source>
        <dbReference type="Proteomes" id="UP000286134"/>
    </source>
</evidence>
<name>A0A420HYA4_9PEZI</name>
<proteinExistence type="predicted"/>
<dbReference type="Proteomes" id="UP000286134">
    <property type="component" value="Unassembled WGS sequence"/>
</dbReference>
<accession>A0A420HYA4</accession>
<evidence type="ECO:0000313" key="1">
    <source>
        <dbReference type="EMBL" id="RKF62408.1"/>
    </source>
</evidence>
<reference evidence="1 2" key="1">
    <citation type="journal article" date="2018" name="BMC Genomics">
        <title>Comparative genome analyses reveal sequence features reflecting distinct modes of host-adaptation between dicot and monocot powdery mildew.</title>
        <authorList>
            <person name="Wu Y."/>
            <person name="Ma X."/>
            <person name="Pan Z."/>
            <person name="Kale S.D."/>
            <person name="Song Y."/>
            <person name="King H."/>
            <person name="Zhang Q."/>
            <person name="Presley C."/>
            <person name="Deng X."/>
            <person name="Wei C.I."/>
            <person name="Xiao S."/>
        </authorList>
    </citation>
    <scope>NUCLEOTIDE SEQUENCE [LARGE SCALE GENOMIC DNA]</scope>
    <source>
        <strain evidence="1">UMSG2</strain>
    </source>
</reference>
<sequence length="92" mass="11069">MALVPYTLWPVRVALEMSGDFQQLAMWVNIWHFTWLELVKAIIDVLRRHNCIFSSATSFTILLPYREEAYVNFVWRLRDTFYTLPLDQQIMK</sequence>
<keyword evidence="2" id="KW-1185">Reference proteome</keyword>
<dbReference type="AlphaFoldDB" id="A0A420HYA4"/>
<dbReference type="EMBL" id="MCFK01003380">
    <property type="protein sequence ID" value="RKF62408.1"/>
    <property type="molecule type" value="Genomic_DNA"/>
</dbReference>
<protein>
    <submittedName>
        <fullName evidence="1">Uncharacterized protein</fullName>
    </submittedName>
</protein>